<keyword evidence="5 11" id="KW-0328">Glycosyltransferase</keyword>
<dbReference type="GO" id="GO:0005737">
    <property type="term" value="C:cytoplasm"/>
    <property type="evidence" value="ECO:0007669"/>
    <property type="project" value="TreeGrafter"/>
</dbReference>
<dbReference type="PROSITE" id="PS00102">
    <property type="entry name" value="PHOSPHORYLASE"/>
    <property type="match status" value="1"/>
</dbReference>
<dbReference type="FunFam" id="3.40.50.2000:FF:000003">
    <property type="entry name" value="Alpha-1,4 glucan phosphorylase"/>
    <property type="match status" value="1"/>
</dbReference>
<feature type="modified residue" description="N6-(pyridoxal phosphate)lysine" evidence="10">
    <location>
        <position position="685"/>
    </location>
</feature>
<comment type="function">
    <text evidence="9">Phosphorylase is an important allosteric enzyme in carbohydrate metabolism. Enzymes from different sources differ in their regulatory mechanisms and in their natural substrates. However, all known phosphorylases share catalytic and structural properties.</text>
</comment>
<proteinExistence type="inferred from homology"/>
<keyword evidence="6 11" id="KW-0808">Transferase</keyword>
<name>A0A7W5DY76_9BACT</name>
<dbReference type="FunFam" id="3.40.50.2000:FF:000002">
    <property type="entry name" value="Alpha-1,4 glucan phosphorylase"/>
    <property type="match status" value="1"/>
</dbReference>
<dbReference type="Pfam" id="PF00343">
    <property type="entry name" value="Phosphorylase"/>
    <property type="match status" value="1"/>
</dbReference>
<evidence type="ECO:0000256" key="10">
    <source>
        <dbReference type="PIRSR" id="PIRSR000460-1"/>
    </source>
</evidence>
<sequence>MSNTLSDRPSAKKQSSTDSIPTLGMLDLPADLRRHLTITLGHADPATPAESETEQSYLYRALAITVRDRLVPTWQQTWKRMKQSDDRKIYYLSLEFLIGRSLTNAIQNLDLDDDVREALHNYGMHLEQIADKELDAGLGNGGLGRLAACFLDSCANLQLPVIGYGIRYEYGMFHQHIEDGRQVEDPDHWLRDGNPWEIKRAESTRRIRFYGRPETYHAPDGTLRKRLADSRDVLAVPFDMPIPGFRNETVNTLRLWKASTTDVFDLAEFNAGSYPEAVAAKNDAEQISMVLYPNDASENGKELRLKQQYFLVSASLQDVIERWVEKNGEDFTEFGLKNCFQLNDTHPACAVPELMRLLMDEHGMTWDDAWEVTTRCMAYTNHTLLPEALERWSVGLFSRLLPRLLEIIYEINARFLKLVDQQWPGDIAMRREMSLIEEGDNPHIRMAYLAIVGSFSVNGVAGLHTQLLESGLFKHFSELWPRKFNNKTNGVTQRRWLSHCNPGLRGLLDETIGEGWQTDLSKISKLAPYATDAAFQERWIAIKLENKKRLAELVAKNTDVQFDTSFLFDVQVKRIHEYKRQLLNVLHVIHLYDRIQRGETAGMVPRCVLIGGKAAPGYHVAKLIVKLINDVASVVNNDPKCKDLLRLVFFPNYRVSSMEIICPATELSEQISTAGKEASGTGNMKFMMNGALTIGTLDGANIEIRENAGEENFFLFGLDAQEVVEAKKDYRPNEIISADAEIASLMNLLESGRFNPTNPGLFDLLTGGLRSPHDPWVTIADLRSYIDAQGEVGKAYQDVSHWNQMSILNTAGSGWFSSDRTIQQYAQDIWDVRALPANG</sequence>
<dbReference type="PIRSF" id="PIRSF000460">
    <property type="entry name" value="Pprylas_GlgP"/>
    <property type="match status" value="1"/>
</dbReference>
<evidence type="ECO:0000256" key="1">
    <source>
        <dbReference type="ARBA" id="ARBA00001275"/>
    </source>
</evidence>
<evidence type="ECO:0000256" key="8">
    <source>
        <dbReference type="ARBA" id="ARBA00023277"/>
    </source>
</evidence>
<evidence type="ECO:0000256" key="9">
    <source>
        <dbReference type="ARBA" id="ARBA00025174"/>
    </source>
</evidence>
<keyword evidence="7 10" id="KW-0663">Pyridoxal phosphate</keyword>
<organism evidence="13 14">
    <name type="scientific">Aporhodopirellula rubra</name>
    <dbReference type="NCBI Taxonomy" id="980271"/>
    <lineage>
        <taxon>Bacteria</taxon>
        <taxon>Pseudomonadati</taxon>
        <taxon>Planctomycetota</taxon>
        <taxon>Planctomycetia</taxon>
        <taxon>Pirellulales</taxon>
        <taxon>Pirellulaceae</taxon>
        <taxon>Aporhodopirellula</taxon>
    </lineage>
</organism>
<feature type="compositionally biased region" description="Polar residues" evidence="12">
    <location>
        <begin position="1"/>
        <end position="20"/>
    </location>
</feature>
<evidence type="ECO:0000256" key="3">
    <source>
        <dbReference type="ARBA" id="ARBA00006047"/>
    </source>
</evidence>
<dbReference type="GO" id="GO:0005980">
    <property type="term" value="P:glycogen catabolic process"/>
    <property type="evidence" value="ECO:0007669"/>
    <property type="project" value="TreeGrafter"/>
</dbReference>
<feature type="region of interest" description="Disordered" evidence="12">
    <location>
        <begin position="1"/>
        <end position="24"/>
    </location>
</feature>
<dbReference type="Gene3D" id="3.40.50.2000">
    <property type="entry name" value="Glycogen Phosphorylase B"/>
    <property type="match status" value="2"/>
</dbReference>
<dbReference type="SUPFAM" id="SSF53756">
    <property type="entry name" value="UDP-Glycosyltransferase/glycogen phosphorylase"/>
    <property type="match status" value="1"/>
</dbReference>
<evidence type="ECO:0000256" key="11">
    <source>
        <dbReference type="RuleBase" id="RU000587"/>
    </source>
</evidence>
<evidence type="ECO:0000256" key="6">
    <source>
        <dbReference type="ARBA" id="ARBA00022679"/>
    </source>
</evidence>
<dbReference type="GO" id="GO:0008184">
    <property type="term" value="F:glycogen phosphorylase activity"/>
    <property type="evidence" value="ECO:0007669"/>
    <property type="project" value="InterPro"/>
</dbReference>
<dbReference type="EMBL" id="JACHXU010000007">
    <property type="protein sequence ID" value="MBB3206714.1"/>
    <property type="molecule type" value="Genomic_DNA"/>
</dbReference>
<evidence type="ECO:0000256" key="2">
    <source>
        <dbReference type="ARBA" id="ARBA00001933"/>
    </source>
</evidence>
<dbReference type="RefSeq" id="WP_184305157.1">
    <property type="nucleotide sequence ID" value="NZ_JACHXU010000007.1"/>
</dbReference>
<dbReference type="InterPro" id="IPR035090">
    <property type="entry name" value="Pyridoxal_P_attach_site"/>
</dbReference>
<comment type="cofactor">
    <cofactor evidence="2 11">
        <name>pyridoxal 5'-phosphate</name>
        <dbReference type="ChEBI" id="CHEBI:597326"/>
    </cofactor>
</comment>
<comment type="function">
    <text evidence="11">Allosteric enzyme that catalyzes the rate-limiting step in glycogen catabolism, the phosphorolytic cleavage of glycogen to produce glucose-1-phosphate, and plays a central role in maintaining cellular and organismal glucose homeostasis.</text>
</comment>
<evidence type="ECO:0000256" key="4">
    <source>
        <dbReference type="ARBA" id="ARBA00022533"/>
    </source>
</evidence>
<protein>
    <recommendedName>
        <fullName evidence="11">Alpha-1,4 glucan phosphorylase</fullName>
        <ecNumber evidence="11">2.4.1.1</ecNumber>
    </recommendedName>
</protein>
<dbReference type="CDD" id="cd04300">
    <property type="entry name" value="GT35_Glycogen_Phosphorylase"/>
    <property type="match status" value="1"/>
</dbReference>
<comment type="similarity">
    <text evidence="3 11">Belongs to the glycogen phosphorylase family.</text>
</comment>
<dbReference type="NCBIfam" id="TIGR02093">
    <property type="entry name" value="P_ylase"/>
    <property type="match status" value="1"/>
</dbReference>
<keyword evidence="8 11" id="KW-0119">Carbohydrate metabolism</keyword>
<evidence type="ECO:0000256" key="5">
    <source>
        <dbReference type="ARBA" id="ARBA00022676"/>
    </source>
</evidence>
<keyword evidence="4" id="KW-0021">Allosteric enzyme</keyword>
<keyword evidence="14" id="KW-1185">Reference proteome</keyword>
<dbReference type="Proteomes" id="UP000536179">
    <property type="component" value="Unassembled WGS sequence"/>
</dbReference>
<comment type="caution">
    <text evidence="13">The sequence shown here is derived from an EMBL/GenBank/DDBJ whole genome shotgun (WGS) entry which is preliminary data.</text>
</comment>
<evidence type="ECO:0000313" key="14">
    <source>
        <dbReference type="Proteomes" id="UP000536179"/>
    </source>
</evidence>
<dbReference type="PANTHER" id="PTHR11468">
    <property type="entry name" value="GLYCOGEN PHOSPHORYLASE"/>
    <property type="match status" value="1"/>
</dbReference>
<gene>
    <name evidence="13" type="ORF">FHS27_002526</name>
</gene>
<evidence type="ECO:0000313" key="13">
    <source>
        <dbReference type="EMBL" id="MBB3206714.1"/>
    </source>
</evidence>
<evidence type="ECO:0000256" key="7">
    <source>
        <dbReference type="ARBA" id="ARBA00022898"/>
    </source>
</evidence>
<accession>A0A7W5DY76</accession>
<dbReference type="InterPro" id="IPR011833">
    <property type="entry name" value="Glycg_phsphrylas"/>
</dbReference>
<dbReference type="GO" id="GO:0030170">
    <property type="term" value="F:pyridoxal phosphate binding"/>
    <property type="evidence" value="ECO:0007669"/>
    <property type="project" value="InterPro"/>
</dbReference>
<dbReference type="AlphaFoldDB" id="A0A7W5DY76"/>
<dbReference type="InterPro" id="IPR000811">
    <property type="entry name" value="Glyco_trans_35"/>
</dbReference>
<dbReference type="PANTHER" id="PTHR11468:SF3">
    <property type="entry name" value="GLYCOGEN PHOSPHORYLASE, LIVER FORM"/>
    <property type="match status" value="1"/>
</dbReference>
<dbReference type="EC" id="2.4.1.1" evidence="11"/>
<evidence type="ECO:0000256" key="12">
    <source>
        <dbReference type="SAM" id="MobiDB-lite"/>
    </source>
</evidence>
<comment type="catalytic activity">
    <reaction evidence="1 11">
        <text>[(1-&gt;4)-alpha-D-glucosyl](n) + phosphate = [(1-&gt;4)-alpha-D-glucosyl](n-1) + alpha-D-glucose 1-phosphate</text>
        <dbReference type="Rhea" id="RHEA:41732"/>
        <dbReference type="Rhea" id="RHEA-COMP:9584"/>
        <dbReference type="Rhea" id="RHEA-COMP:9586"/>
        <dbReference type="ChEBI" id="CHEBI:15444"/>
        <dbReference type="ChEBI" id="CHEBI:43474"/>
        <dbReference type="ChEBI" id="CHEBI:58601"/>
        <dbReference type="EC" id="2.4.1.1"/>
    </reaction>
</comment>
<reference evidence="13 14" key="1">
    <citation type="submission" date="2020-08" db="EMBL/GenBank/DDBJ databases">
        <title>Genomic Encyclopedia of Type Strains, Phase III (KMG-III): the genomes of soil and plant-associated and newly described type strains.</title>
        <authorList>
            <person name="Whitman W."/>
        </authorList>
    </citation>
    <scope>NUCLEOTIDE SEQUENCE [LARGE SCALE GENOMIC DNA]</scope>
    <source>
        <strain evidence="13 14">CECT 8075</strain>
    </source>
</reference>